<name>A0A316F5E2_9ACTN</name>
<dbReference type="PANTHER" id="PTHR43685">
    <property type="entry name" value="GLYCOSYLTRANSFERASE"/>
    <property type="match status" value="1"/>
</dbReference>
<dbReference type="SUPFAM" id="SSF53448">
    <property type="entry name" value="Nucleotide-diphospho-sugar transferases"/>
    <property type="match status" value="1"/>
</dbReference>
<dbReference type="InterPro" id="IPR029044">
    <property type="entry name" value="Nucleotide-diphossugar_trans"/>
</dbReference>
<comment type="caution">
    <text evidence="2">The sequence shown here is derived from an EMBL/GenBank/DDBJ whole genome shotgun (WGS) entry which is preliminary data.</text>
</comment>
<dbReference type="EMBL" id="QGGR01000017">
    <property type="protein sequence ID" value="PWK41262.1"/>
    <property type="molecule type" value="Genomic_DNA"/>
</dbReference>
<dbReference type="PANTHER" id="PTHR43685:SF2">
    <property type="entry name" value="GLYCOSYLTRANSFERASE 2-LIKE DOMAIN-CONTAINING PROTEIN"/>
    <property type="match status" value="1"/>
</dbReference>
<proteinExistence type="predicted"/>
<accession>A0A316F5E2</accession>
<dbReference type="GO" id="GO:0016740">
    <property type="term" value="F:transferase activity"/>
    <property type="evidence" value="ECO:0007669"/>
    <property type="project" value="UniProtKB-KW"/>
</dbReference>
<keyword evidence="3" id="KW-1185">Reference proteome</keyword>
<reference evidence="2 3" key="1">
    <citation type="submission" date="2018-05" db="EMBL/GenBank/DDBJ databases">
        <title>Genomic Encyclopedia of Archaeal and Bacterial Type Strains, Phase II (KMG-II): from individual species to whole genera.</title>
        <authorList>
            <person name="Goeker M."/>
        </authorList>
    </citation>
    <scope>NUCLEOTIDE SEQUENCE [LARGE SCALE GENOMIC DNA]</scope>
    <source>
        <strain evidence="2 3">DSM 45184</strain>
    </source>
</reference>
<evidence type="ECO:0000313" key="3">
    <source>
        <dbReference type="Proteomes" id="UP000245697"/>
    </source>
</evidence>
<dbReference type="InterPro" id="IPR001173">
    <property type="entry name" value="Glyco_trans_2-like"/>
</dbReference>
<evidence type="ECO:0000313" key="2">
    <source>
        <dbReference type="EMBL" id="PWK41262.1"/>
    </source>
</evidence>
<dbReference type="Gene3D" id="3.90.550.10">
    <property type="entry name" value="Spore Coat Polysaccharide Biosynthesis Protein SpsA, Chain A"/>
    <property type="match status" value="1"/>
</dbReference>
<sequence length="291" mass="33479">MWPYWVMTRPPTLSVIVPAYNSATLLREFLDSFRASDFGDFEIVVNDDVRSTDETAEIVAEFRAGGLAVRYLRENRSMAQGRRRGAAEASGDILLHLDTDMTVTPGLLGECADLLAERYDALVVPEESFGTTFWARCKWLEKKCYDGVEQIESLRCLRRDVYEKLGGHDERMIFSEDKDLDLRVRAAGYRVGRTRGFLYHNEGRLRLSRTLRKKLGYVGTAGLFAQEHPEAFRWQINILHRFALYLRNIRYLRTHPLLYVGMWFMKISEFGFGAVGHLLRRFGPAARVVPA</sequence>
<dbReference type="InterPro" id="IPR050834">
    <property type="entry name" value="Glycosyltransf_2"/>
</dbReference>
<organism evidence="2 3">
    <name type="scientific">Actinoplanes xinjiangensis</name>
    <dbReference type="NCBI Taxonomy" id="512350"/>
    <lineage>
        <taxon>Bacteria</taxon>
        <taxon>Bacillati</taxon>
        <taxon>Actinomycetota</taxon>
        <taxon>Actinomycetes</taxon>
        <taxon>Micromonosporales</taxon>
        <taxon>Micromonosporaceae</taxon>
        <taxon>Actinoplanes</taxon>
    </lineage>
</organism>
<dbReference type="Pfam" id="PF00535">
    <property type="entry name" value="Glycos_transf_2"/>
    <property type="match status" value="1"/>
</dbReference>
<gene>
    <name evidence="2" type="ORF">BC793_117129</name>
</gene>
<keyword evidence="2" id="KW-0808">Transferase</keyword>
<feature type="domain" description="Glycosyltransferase 2-like" evidence="1">
    <location>
        <begin position="14"/>
        <end position="124"/>
    </location>
</feature>
<evidence type="ECO:0000259" key="1">
    <source>
        <dbReference type="Pfam" id="PF00535"/>
    </source>
</evidence>
<dbReference type="AlphaFoldDB" id="A0A316F5E2"/>
<dbReference type="Proteomes" id="UP000245697">
    <property type="component" value="Unassembled WGS sequence"/>
</dbReference>
<protein>
    <submittedName>
        <fullName evidence="2">Glycosyl transferase family 2</fullName>
    </submittedName>
</protein>